<dbReference type="Gene3D" id="3.80.10.10">
    <property type="entry name" value="Ribonuclease Inhibitor"/>
    <property type="match status" value="4"/>
</dbReference>
<evidence type="ECO:0000256" key="1">
    <source>
        <dbReference type="SAM" id="Coils"/>
    </source>
</evidence>
<reference evidence="2 3" key="1">
    <citation type="submission" date="2024-04" db="EMBL/GenBank/DDBJ databases">
        <title>Tritrichomonas musculus Genome.</title>
        <authorList>
            <person name="Alves-Ferreira E."/>
            <person name="Grigg M."/>
            <person name="Lorenzi H."/>
            <person name="Galac M."/>
        </authorList>
    </citation>
    <scope>NUCLEOTIDE SEQUENCE [LARGE SCALE GENOMIC DNA]</scope>
    <source>
        <strain evidence="2 3">EAF2021</strain>
    </source>
</reference>
<dbReference type="Proteomes" id="UP001470230">
    <property type="component" value="Unassembled WGS sequence"/>
</dbReference>
<proteinExistence type="predicted"/>
<accession>A0ABR2H611</accession>
<gene>
    <name evidence="2" type="ORF">M9Y10_026599</name>
</gene>
<feature type="coiled-coil region" evidence="1">
    <location>
        <begin position="71"/>
        <end position="128"/>
    </location>
</feature>
<dbReference type="InterPro" id="IPR053139">
    <property type="entry name" value="Surface_bspA-like"/>
</dbReference>
<dbReference type="PANTHER" id="PTHR45661:SF3">
    <property type="entry name" value="IG-LIKE DOMAIN-CONTAINING PROTEIN"/>
    <property type="match status" value="1"/>
</dbReference>
<dbReference type="Pfam" id="PF13306">
    <property type="entry name" value="LRR_5"/>
    <property type="match status" value="4"/>
</dbReference>
<dbReference type="InterPro" id="IPR032675">
    <property type="entry name" value="LRR_dom_sf"/>
</dbReference>
<dbReference type="PANTHER" id="PTHR45661">
    <property type="entry name" value="SURFACE ANTIGEN"/>
    <property type="match status" value="1"/>
</dbReference>
<evidence type="ECO:0000313" key="3">
    <source>
        <dbReference type="Proteomes" id="UP001470230"/>
    </source>
</evidence>
<dbReference type="InterPro" id="IPR026906">
    <property type="entry name" value="LRR_5"/>
</dbReference>
<comment type="caution">
    <text evidence="2">The sequence shown here is derived from an EMBL/GenBank/DDBJ whole genome shotgun (WGS) entry which is preliminary data.</text>
</comment>
<evidence type="ECO:0000313" key="2">
    <source>
        <dbReference type="EMBL" id="KAK8841659.1"/>
    </source>
</evidence>
<keyword evidence="1" id="KW-0175">Coiled coil</keyword>
<dbReference type="EMBL" id="JAPFFF010000040">
    <property type="protein sequence ID" value="KAK8841659.1"/>
    <property type="molecule type" value="Genomic_DNA"/>
</dbReference>
<organism evidence="2 3">
    <name type="scientific">Tritrichomonas musculus</name>
    <dbReference type="NCBI Taxonomy" id="1915356"/>
    <lineage>
        <taxon>Eukaryota</taxon>
        <taxon>Metamonada</taxon>
        <taxon>Parabasalia</taxon>
        <taxon>Tritrichomonadida</taxon>
        <taxon>Tritrichomonadidae</taxon>
        <taxon>Tritrichomonas</taxon>
    </lineage>
</organism>
<sequence length="930" mass="106309">MFNIIFHLKHYKVPSEFTFFTKIDPTISKILQIEGQYEIKSIVSQKTSDEFISYLINGKIPDFNFDNISEFEQLSNEFDFMQDLVKMYQNKLPRETFISIGKQNKKLIKKLNNKKNNFAEKKENYHQNINLIFDSKRIDSFSTFFKQKDKLFGKCYNFKSIDLLTRKKVKEDNLTFALNEKEKTASLYHNYKTNENITIPTTIISDSKKYLVTEVLKNGFGRNRKLKSIEFHENSQLHTFKSHSFYYSKIEHLMIPASVTKLEKGWCSNAEKLSSVSIMKGNKNFIVYDNKYILGKSDTKSDIYDELVFSIRTINEARIPNFIKTICSCSFEHCNDLNKVVFEGDVKVEIFEEYSFSFSGLQSIVIPSSVTEIKEGCFDSCTKLTKVEFQRDSKLKKIGKSCFRYTPIERIEIPASVTKIKEIAFFNCGSLHTVIIPSDSKLRALGGSAFENAFVDSFAIPKSAEKLKPGWTFGITRALVMPGNKHYKLFEDNFVLKKSDPKSDIFDVIIFSRKDVKNITVPSFVRQISYGAFSCPQFGTNKQIQHVEFAEDSMLEAIDDTAFSFSLIESISIPSKVAKIGSQCFYSCLKLKTVEFQPNSKLEVIESCAFQFTLIEEITIPSSVVEIGENAFYGCHALKKVHFLNDSKLESFNDDIFNDTKIESLSFPPNLKKLSKRWCNNMAKVSSVSIMKGNKNFIVYDNKYILGKSDTKSDIYDELVFSIRTINEARIPNFIKTICSCSFEHCNDLNKVVFEGDVKVEIFEEYSFSFSGLQSIVIPSSVTKIKEGCFDSCTKLRNVDFEENSKIIHIGNKAFSSTSIKSVLIPSCLTRINETAFAMCQKLQNVDFQNNSNLKVIDKSGFDNTSLQNIVIPSNVVLIGDGAFSTFNESLIIEILENSKLQINIKEILDSRTNIIIMAPRNQLNKLLEI</sequence>
<dbReference type="Gene3D" id="3.40.50.12480">
    <property type="match status" value="1"/>
</dbReference>
<keyword evidence="3" id="KW-1185">Reference proteome</keyword>
<protein>
    <submittedName>
        <fullName evidence="2">Uncharacterized protein</fullName>
    </submittedName>
</protein>
<dbReference type="SUPFAM" id="SSF52058">
    <property type="entry name" value="L domain-like"/>
    <property type="match status" value="2"/>
</dbReference>
<name>A0ABR2H611_9EUKA</name>